<feature type="transmembrane region" description="Helical" evidence="1">
    <location>
        <begin position="501"/>
        <end position="519"/>
    </location>
</feature>
<dbReference type="EMBL" id="JACRSY010000008">
    <property type="protein sequence ID" value="MBC8579234.1"/>
    <property type="molecule type" value="Genomic_DNA"/>
</dbReference>
<feature type="transmembrane region" description="Helical" evidence="1">
    <location>
        <begin position="150"/>
        <end position="177"/>
    </location>
</feature>
<evidence type="ECO:0000313" key="3">
    <source>
        <dbReference type="Proteomes" id="UP000655830"/>
    </source>
</evidence>
<name>A0A926IDU3_9FIRM</name>
<dbReference type="Proteomes" id="UP000655830">
    <property type="component" value="Unassembled WGS sequence"/>
</dbReference>
<gene>
    <name evidence="2" type="ORF">H8718_06810</name>
</gene>
<evidence type="ECO:0000256" key="1">
    <source>
        <dbReference type="SAM" id="Phobius"/>
    </source>
</evidence>
<reference evidence="2" key="1">
    <citation type="submission" date="2020-08" db="EMBL/GenBank/DDBJ databases">
        <title>Genome public.</title>
        <authorList>
            <person name="Liu C."/>
            <person name="Sun Q."/>
        </authorList>
    </citation>
    <scope>NUCLEOTIDE SEQUENCE</scope>
    <source>
        <strain evidence="2">NSJ-12</strain>
    </source>
</reference>
<feature type="transmembrane region" description="Helical" evidence="1">
    <location>
        <begin position="398"/>
        <end position="422"/>
    </location>
</feature>
<keyword evidence="3" id="KW-1185">Reference proteome</keyword>
<feature type="transmembrane region" description="Helical" evidence="1">
    <location>
        <begin position="120"/>
        <end position="144"/>
    </location>
</feature>
<feature type="transmembrane region" description="Helical" evidence="1">
    <location>
        <begin position="70"/>
        <end position="89"/>
    </location>
</feature>
<protein>
    <recommendedName>
        <fullName evidence="4">ABC-2 type transport system permease protein</fullName>
    </recommendedName>
</protein>
<feature type="transmembrane region" description="Helical" evidence="1">
    <location>
        <begin position="473"/>
        <end position="495"/>
    </location>
</feature>
<evidence type="ECO:0008006" key="4">
    <source>
        <dbReference type="Google" id="ProtNLM"/>
    </source>
</evidence>
<feature type="transmembrane region" description="Helical" evidence="1">
    <location>
        <begin position="428"/>
        <end position="452"/>
    </location>
</feature>
<feature type="transmembrane region" description="Helical" evidence="1">
    <location>
        <begin position="189"/>
        <end position="209"/>
    </location>
</feature>
<sequence length="533" mass="59441">MNNIGYVLRVQLLSAFGINKLLHTTDPKEKKKAIWMGIGIGLLAIMIIGMSILYNILIAVSFKEIELVEFYLPMVMSLTSFIILITTFYKAKGILFEGKDYDMLLALPIKTSHIVGAQVLYLYLMNLLFLVMIMIPAGFVYGILVRPRGIFYLIYGMTLFFVPLIPIIIATFVGAIITMITMRLKHTNFITLMINVVFIAVVICMSFGANSISEEHMGQLGEVVMSAINKIYPLAQLYLQAVCEYSIGAALLFIGLSVLAFGLFVTFIGRKFKIIHTMLQTSARRSQYEGGQVKESSVLGALYYKELKRYFSSSLYVMNTSVGIIFMLILSVSLFFLDAIELEHMLGINGVHQYIAEFAPLIASFCIALNCTTACAISLEGKNLWILKSSPIEARTIFISKIGVQLAINIPAILLNTILMTIALRAHFMQALLIFAIPTVYTIFIAIMGIIINLKWPNLEWSNEVVVIKQSMATLLVMVVALISIIVPGVLVIIIPGVSTVMKLIMLLVVMIVLIYGAYRYMVIKGDKLFRDL</sequence>
<comment type="caution">
    <text evidence="2">The sequence shown here is derived from an EMBL/GenBank/DDBJ whole genome shotgun (WGS) entry which is preliminary data.</text>
</comment>
<dbReference type="RefSeq" id="WP_249332376.1">
    <property type="nucleotide sequence ID" value="NZ_JACRSY010000008.1"/>
</dbReference>
<organism evidence="2 3">
    <name type="scientific">Zhenhengia yiwuensis</name>
    <dbReference type="NCBI Taxonomy" id="2763666"/>
    <lineage>
        <taxon>Bacteria</taxon>
        <taxon>Bacillati</taxon>
        <taxon>Bacillota</taxon>
        <taxon>Clostridia</taxon>
        <taxon>Lachnospirales</taxon>
        <taxon>Lachnospiraceae</taxon>
        <taxon>Zhenhengia</taxon>
    </lineage>
</organism>
<accession>A0A926IDU3</accession>
<evidence type="ECO:0000313" key="2">
    <source>
        <dbReference type="EMBL" id="MBC8579234.1"/>
    </source>
</evidence>
<feature type="transmembrane region" description="Helical" evidence="1">
    <location>
        <begin position="315"/>
        <end position="337"/>
    </location>
</feature>
<keyword evidence="1" id="KW-0812">Transmembrane</keyword>
<feature type="transmembrane region" description="Helical" evidence="1">
    <location>
        <begin position="247"/>
        <end position="268"/>
    </location>
</feature>
<keyword evidence="1" id="KW-0472">Membrane</keyword>
<proteinExistence type="predicted"/>
<keyword evidence="1" id="KW-1133">Transmembrane helix</keyword>
<dbReference type="AlphaFoldDB" id="A0A926IDU3"/>
<feature type="transmembrane region" description="Helical" evidence="1">
    <location>
        <begin position="34"/>
        <end position="58"/>
    </location>
</feature>